<reference evidence="7" key="1">
    <citation type="journal article" date="2014" name="Int. J. Syst. Evol. Microbiol.">
        <title>Complete genome sequence of Corynebacterium casei LMG S-19264T (=DSM 44701T), isolated from a smear-ripened cheese.</title>
        <authorList>
            <consortium name="US DOE Joint Genome Institute (JGI-PGF)"/>
            <person name="Walter F."/>
            <person name="Albersmeier A."/>
            <person name="Kalinowski J."/>
            <person name="Ruckert C."/>
        </authorList>
    </citation>
    <scope>NUCLEOTIDE SEQUENCE</scope>
    <source>
        <strain evidence="7">KCTC 12344</strain>
    </source>
</reference>
<evidence type="ECO:0000259" key="4">
    <source>
        <dbReference type="Pfam" id="PF06761"/>
    </source>
</evidence>
<feature type="domain" description="Type VI secretion system component TssM1 N-terminal" evidence="5">
    <location>
        <begin position="186"/>
        <end position="442"/>
    </location>
</feature>
<evidence type="ECO:0000256" key="1">
    <source>
        <dbReference type="SAM" id="MobiDB-lite"/>
    </source>
</evidence>
<protein>
    <submittedName>
        <fullName evidence="7">Type VI secretion protein VasK</fullName>
    </submittedName>
</protein>
<evidence type="ECO:0000259" key="5">
    <source>
        <dbReference type="Pfam" id="PF14331"/>
    </source>
</evidence>
<dbReference type="InterPro" id="IPR009612">
    <property type="entry name" value="IcmF-rel"/>
</dbReference>
<dbReference type="InterPro" id="IPR017731">
    <property type="entry name" value="TssM1-like"/>
</dbReference>
<evidence type="ECO:0000256" key="2">
    <source>
        <dbReference type="SAM" id="Phobius"/>
    </source>
</evidence>
<dbReference type="Gene3D" id="3.40.50.300">
    <property type="entry name" value="P-loop containing nucleotide triphosphate hydrolases"/>
    <property type="match status" value="1"/>
</dbReference>
<dbReference type="PANTHER" id="PTHR36153">
    <property type="entry name" value="INNER MEMBRANE PROTEIN-RELATED"/>
    <property type="match status" value="1"/>
</dbReference>
<feature type="region of interest" description="Disordered" evidence="1">
    <location>
        <begin position="1247"/>
        <end position="1296"/>
    </location>
</feature>
<feature type="transmembrane region" description="Helical" evidence="2">
    <location>
        <begin position="12"/>
        <end position="34"/>
    </location>
</feature>
<dbReference type="Pfam" id="PF21070">
    <property type="entry name" value="IcmF_helical"/>
    <property type="match status" value="1"/>
</dbReference>
<feature type="transmembrane region" description="Helical" evidence="2">
    <location>
        <begin position="437"/>
        <end position="459"/>
    </location>
</feature>
<feature type="transmembrane region" description="Helical" evidence="2">
    <location>
        <begin position="40"/>
        <end position="58"/>
    </location>
</feature>
<feature type="domain" description="IcmF-related" evidence="4">
    <location>
        <begin position="490"/>
        <end position="841"/>
    </location>
</feature>
<dbReference type="NCBIfam" id="TIGR03348">
    <property type="entry name" value="VI_IcmF"/>
    <property type="match status" value="1"/>
</dbReference>
<accession>A0AA88CAJ9</accession>
<dbReference type="Proteomes" id="UP000619512">
    <property type="component" value="Unassembled WGS sequence"/>
</dbReference>
<feature type="compositionally biased region" description="Pro residues" evidence="1">
    <location>
        <begin position="1249"/>
        <end position="1281"/>
    </location>
</feature>
<comment type="caution">
    <text evidence="7">The sequence shown here is derived from an EMBL/GenBank/DDBJ whole genome shotgun (WGS) entry which is preliminary data.</text>
</comment>
<evidence type="ECO:0000259" key="3">
    <source>
        <dbReference type="Pfam" id="PF06744"/>
    </source>
</evidence>
<gene>
    <name evidence="7" type="ORF">GCM10007388_43990</name>
</gene>
<feature type="domain" description="Type VI secretion system component TssM1 helical" evidence="6">
    <location>
        <begin position="998"/>
        <end position="1085"/>
    </location>
</feature>
<organism evidence="7 8">
    <name type="scientific">Pseudoduganella plicata</name>
    <dbReference type="NCBI Taxonomy" id="321984"/>
    <lineage>
        <taxon>Bacteria</taxon>
        <taxon>Pseudomonadati</taxon>
        <taxon>Pseudomonadota</taxon>
        <taxon>Betaproteobacteria</taxon>
        <taxon>Burkholderiales</taxon>
        <taxon>Oxalobacteraceae</taxon>
        <taxon>Telluria group</taxon>
        <taxon>Pseudoduganella</taxon>
    </lineage>
</organism>
<dbReference type="Pfam" id="PF14331">
    <property type="entry name" value="IcmF-related_N"/>
    <property type="match status" value="1"/>
</dbReference>
<dbReference type="Pfam" id="PF06761">
    <property type="entry name" value="IcmF-related"/>
    <property type="match status" value="1"/>
</dbReference>
<sequence>MMQKTWEFLTSRRSLIVIGWLAFAITLFIAAALLQWPANVPWTVLAVALAFGAIVWLWRRHRRRKAAGQLGDMLEQQAKVPARQDAVHRQETEVIRKRLLEAIGTIKSSKLGQLSGDAALYELPWYMVIGNPAAGKSTAIASSGLQFPFADTKVVHGVGGTRNCDWFFTTEGILLDTAGRYSVVDEDRAEWFGFLDLLKKYRKKAPINGVVIAVSIAELTRNRPEFAIELAKNLRQRVQELTERLEVHAPVYVVFTKADLITGFNEFFQDSERAERDRVWGATLPYSQNATSEQLLDQFDARFDELYDGLKDLSLANMSLQWRERMPPGVFTFPLEFSSVKPALRSFIATLFEENPYQFKPVFRGFYFTSALQEGETVSASSHRVAQRFDLKLQPQHHEELHEQQGYFLLNLFRKVIFADKDLVAQYASPAKTRTRYAMFFAAMAFVGLALGGWSWSFMNNRQLVANVQADLDQAIKVQQKSLDLQSRIQALEILQDRIEQLDRYEESRPLSLSFGLYQGDVLNRKLREEYFNGVREVMLKPVGQSLESFLAEVNNSAGQLQPMAKPVTASAAPSGTADSAAVNNGATQFKDASPASAEDAYNALKTYLMLTDKSKAEPAHLNDQLTRFWRVWLDSNRGAMPREQMIRSAERMITFYLAQVSDPAWPQMQGKLALIDQTRDNLRRVVRGMPARERVYADVKARAATRFPSMTVARIVGEQDKDLVLGSYAIPGTFTRAAWEGFVQEAFKEAANKELQSADWVLKTSSKDDLTLEGSPEQIQKSLVELYKNDYAKEWSRFLQGVTIRDLDGFPTATAAMNRLGDPQTSPLNKLITTVYEQTSWDNPSLLDAGIQRAQRGITGWFRETILRQKPSQINVNLPTTNPVQNAALPLGPVGREFAGVARLVVTRDNASLMKGYIEQMSKLRTRLNTIKNQGDPGPGAKQLMQQTLDGTGSELAEALKYVDEQMLVGMTDAQKAAIRPVLVRPLMQTFAVIVKPTEAEIDKVWQLQIVQPFNKNLALKYPFSTESKLEATNAEIAEMFGPDGAIAKFFNTTIGPLVNRYGDVLKPKTWAEIGIHLEPSVIANFPGWVAPLSANGVASAAAAGPSETQTMFDVQALGATGATEFTLEIDGQALRWRGQPQPWVKMRWPNPTGTPGARISAITPSGAVVSLLNESGRDGLKKMIDAARRTRKDNGVFELAWNNGGVTVTANLKIVGTVTPPPAAAVPQSGTNFKRLRLPETIIDATPPAPATTPVPAPTPAPAPAPAPGTPAAPAPAAPGAPARTAAAAVGALQ</sequence>
<dbReference type="EMBL" id="BMWW01000009">
    <property type="protein sequence ID" value="GGZ05476.1"/>
    <property type="molecule type" value="Genomic_DNA"/>
</dbReference>
<feature type="compositionally biased region" description="Low complexity" evidence="1">
    <location>
        <begin position="1282"/>
        <end position="1296"/>
    </location>
</feature>
<keyword evidence="2" id="KW-1133">Transmembrane helix</keyword>
<dbReference type="InterPro" id="IPR048677">
    <property type="entry name" value="TssM1_hel"/>
</dbReference>
<keyword evidence="2" id="KW-0472">Membrane</keyword>
<reference evidence="7" key="2">
    <citation type="submission" date="2022-12" db="EMBL/GenBank/DDBJ databases">
        <authorList>
            <person name="Sun Q."/>
            <person name="Kim S."/>
        </authorList>
    </citation>
    <scope>NUCLEOTIDE SEQUENCE</scope>
    <source>
        <strain evidence="7">KCTC 12344</strain>
    </source>
</reference>
<feature type="domain" description="Type VI secretion system IcmF C-terminal" evidence="3">
    <location>
        <begin position="1114"/>
        <end position="1216"/>
    </location>
</feature>
<evidence type="ECO:0000313" key="7">
    <source>
        <dbReference type="EMBL" id="GGZ05476.1"/>
    </source>
</evidence>
<dbReference type="InterPro" id="IPR025743">
    <property type="entry name" value="TssM1_N"/>
</dbReference>
<dbReference type="InterPro" id="IPR053156">
    <property type="entry name" value="T6SS_TssM-like"/>
</dbReference>
<dbReference type="SUPFAM" id="SSF52540">
    <property type="entry name" value="P-loop containing nucleoside triphosphate hydrolases"/>
    <property type="match status" value="1"/>
</dbReference>
<proteinExistence type="predicted"/>
<evidence type="ECO:0000313" key="8">
    <source>
        <dbReference type="Proteomes" id="UP000619512"/>
    </source>
</evidence>
<dbReference type="PANTHER" id="PTHR36153:SF1">
    <property type="entry name" value="TYPE VI SECRETION SYSTEM COMPONENT TSSM1"/>
    <property type="match status" value="1"/>
</dbReference>
<dbReference type="InterPro" id="IPR010623">
    <property type="entry name" value="IcmF_C"/>
</dbReference>
<evidence type="ECO:0000259" key="6">
    <source>
        <dbReference type="Pfam" id="PF21070"/>
    </source>
</evidence>
<dbReference type="InterPro" id="IPR027417">
    <property type="entry name" value="P-loop_NTPase"/>
</dbReference>
<keyword evidence="2" id="KW-0812">Transmembrane</keyword>
<name>A0AA88CAJ9_9BURK</name>
<dbReference type="Pfam" id="PF06744">
    <property type="entry name" value="IcmF_C"/>
    <property type="match status" value="1"/>
</dbReference>